<organism evidence="2">
    <name type="scientific">Brassica cretica</name>
    <name type="common">Mustard</name>
    <dbReference type="NCBI Taxonomy" id="69181"/>
    <lineage>
        <taxon>Eukaryota</taxon>
        <taxon>Viridiplantae</taxon>
        <taxon>Streptophyta</taxon>
        <taxon>Embryophyta</taxon>
        <taxon>Tracheophyta</taxon>
        <taxon>Spermatophyta</taxon>
        <taxon>Magnoliopsida</taxon>
        <taxon>eudicotyledons</taxon>
        <taxon>Gunneridae</taxon>
        <taxon>Pentapetalae</taxon>
        <taxon>rosids</taxon>
        <taxon>malvids</taxon>
        <taxon>Brassicales</taxon>
        <taxon>Brassicaceae</taxon>
        <taxon>Brassiceae</taxon>
        <taxon>Brassica</taxon>
    </lineage>
</organism>
<evidence type="ECO:0000313" key="2">
    <source>
        <dbReference type="EMBL" id="KAF2531518.1"/>
    </source>
</evidence>
<evidence type="ECO:0000256" key="1">
    <source>
        <dbReference type="SAM" id="MobiDB-lite"/>
    </source>
</evidence>
<protein>
    <submittedName>
        <fullName evidence="2">Uncharacterized protein</fullName>
    </submittedName>
</protein>
<dbReference type="AlphaFoldDB" id="A0A8S9FH29"/>
<accession>A0A8S9FH29</accession>
<comment type="caution">
    <text evidence="2">The sequence shown here is derived from an EMBL/GenBank/DDBJ whole genome shotgun (WGS) entry which is preliminary data.</text>
</comment>
<name>A0A8S9FH29_BRACR</name>
<sequence>MEKKLDGGGWRRSRRRWRLKQEGRRRANSGNLSSASSAVHIQGSVVDLWAG</sequence>
<gene>
    <name evidence="2" type="ORF">F2Q70_00029256</name>
</gene>
<feature type="region of interest" description="Disordered" evidence="1">
    <location>
        <begin position="1"/>
        <end position="36"/>
    </location>
</feature>
<proteinExistence type="predicted"/>
<dbReference type="EMBL" id="QGKY02002305">
    <property type="protein sequence ID" value="KAF2531518.1"/>
    <property type="molecule type" value="Genomic_DNA"/>
</dbReference>
<reference evidence="2" key="1">
    <citation type="submission" date="2019-12" db="EMBL/GenBank/DDBJ databases">
        <title>Genome sequencing and annotation of Brassica cretica.</title>
        <authorList>
            <person name="Studholme D.J."/>
            <person name="Sarris P.F."/>
        </authorList>
    </citation>
    <scope>NUCLEOTIDE SEQUENCE</scope>
    <source>
        <strain evidence="2">PFS-102/07</strain>
        <tissue evidence="2">Leaf</tissue>
    </source>
</reference>